<evidence type="ECO:0000313" key="2">
    <source>
        <dbReference type="Proteomes" id="UP000326903"/>
    </source>
</evidence>
<organism evidence="1 2">
    <name type="scientific">Ginsengibacter hankyongi</name>
    <dbReference type="NCBI Taxonomy" id="2607284"/>
    <lineage>
        <taxon>Bacteria</taxon>
        <taxon>Pseudomonadati</taxon>
        <taxon>Bacteroidota</taxon>
        <taxon>Chitinophagia</taxon>
        <taxon>Chitinophagales</taxon>
        <taxon>Chitinophagaceae</taxon>
        <taxon>Ginsengibacter</taxon>
    </lineage>
</organism>
<protein>
    <submittedName>
        <fullName evidence="1">Uncharacterized protein</fullName>
    </submittedName>
</protein>
<reference evidence="1 2" key="1">
    <citation type="submission" date="2019-09" db="EMBL/GenBank/DDBJ databases">
        <title>Draft genome sequence of Ginsengibacter sp. BR5-29.</title>
        <authorList>
            <person name="Im W.-T."/>
        </authorList>
    </citation>
    <scope>NUCLEOTIDE SEQUENCE [LARGE SCALE GENOMIC DNA]</scope>
    <source>
        <strain evidence="1 2">BR5-29</strain>
    </source>
</reference>
<name>A0A5J5IFE0_9BACT</name>
<dbReference type="Pfam" id="PF19781">
    <property type="entry name" value="DUF6266"/>
    <property type="match status" value="1"/>
</dbReference>
<comment type="caution">
    <text evidence="1">The sequence shown here is derived from an EMBL/GenBank/DDBJ whole genome shotgun (WGS) entry which is preliminary data.</text>
</comment>
<dbReference type="RefSeq" id="WP_150416590.1">
    <property type="nucleotide sequence ID" value="NZ_VYQF01000009.1"/>
</dbReference>
<evidence type="ECO:0000313" key="1">
    <source>
        <dbReference type="EMBL" id="KAA9036123.1"/>
    </source>
</evidence>
<dbReference type="Proteomes" id="UP000326903">
    <property type="component" value="Unassembled WGS sequence"/>
</dbReference>
<dbReference type="AlphaFoldDB" id="A0A5J5IFE0"/>
<keyword evidence="2" id="KW-1185">Reference proteome</keyword>
<dbReference type="InterPro" id="IPR046233">
    <property type="entry name" value="DUF6266"/>
</dbReference>
<sequence>MAEIRQGILGGFTGRVGPVSGFRRNGRDLMRSATSTVTDKPTPARVAQREKVKVCNAFINAFSGTGIFRKTFPDPNHGGSGYNRAMKVLMNSALAGRYPHYEILYDKFLISKGELPVAENAAVTLDAGGNFVFAGQITQLMVPPKPMTRLYW</sequence>
<accession>A0A5J5IFE0</accession>
<proteinExistence type="predicted"/>
<gene>
    <name evidence="1" type="ORF">FW778_19745</name>
</gene>
<dbReference type="EMBL" id="VYQF01000009">
    <property type="protein sequence ID" value="KAA9036123.1"/>
    <property type="molecule type" value="Genomic_DNA"/>
</dbReference>